<sequence length="191" mass="22381">MESLLSQKEFIMQFYKQNIIQRKLSDIELKELLNKSKMNEYTTPQMTSSGISGVTMDAVSYVQKALLPGQTNPEAAATFARMIESSLKSWFTQFNFFLHNLAQLRFSGDHNDGALLSFIPRTYTMQQEGQLTSVQVHGYQKRYDPEKYYMYILRIQRKGQADPTYLFRSYKEFCEFYQKLCIHFPLAKVAR</sequence>
<dbReference type="InterPro" id="IPR036940">
    <property type="entry name" value="PI3/4_kinase_cat_sf"/>
</dbReference>
<organism evidence="1 2">
    <name type="scientific">Vespula squamosa</name>
    <name type="common">Southern yellow jacket</name>
    <name type="synonym">Wasp</name>
    <dbReference type="NCBI Taxonomy" id="30214"/>
    <lineage>
        <taxon>Eukaryota</taxon>
        <taxon>Metazoa</taxon>
        <taxon>Ecdysozoa</taxon>
        <taxon>Arthropoda</taxon>
        <taxon>Hexapoda</taxon>
        <taxon>Insecta</taxon>
        <taxon>Pterygota</taxon>
        <taxon>Neoptera</taxon>
        <taxon>Endopterygota</taxon>
        <taxon>Hymenoptera</taxon>
        <taxon>Apocrita</taxon>
        <taxon>Aculeata</taxon>
        <taxon>Vespoidea</taxon>
        <taxon>Vespidae</taxon>
        <taxon>Vespinae</taxon>
        <taxon>Vespula</taxon>
    </lineage>
</organism>
<name>A0ABD2BWE2_VESSQ</name>
<dbReference type="EMBL" id="JAUDFV010000043">
    <property type="protein sequence ID" value="KAL2736915.1"/>
    <property type="molecule type" value="Genomic_DNA"/>
</dbReference>
<reference evidence="1 2" key="1">
    <citation type="journal article" date="2024" name="Ann. Entomol. Soc. Am.">
        <title>Genomic analyses of the southern and eastern yellowjacket wasps (Hymenoptera: Vespidae) reveal evolutionary signatures of social life.</title>
        <authorList>
            <person name="Catto M.A."/>
            <person name="Caine P.B."/>
            <person name="Orr S.E."/>
            <person name="Hunt B.G."/>
            <person name="Goodisman M.A.D."/>
        </authorList>
    </citation>
    <scope>NUCLEOTIDE SEQUENCE [LARGE SCALE GENOMIC DNA]</scope>
    <source>
        <strain evidence="1">233</strain>
        <tissue evidence="1">Head and thorax</tissue>
    </source>
</reference>
<accession>A0ABD2BWE2</accession>
<dbReference type="SUPFAM" id="SSF64268">
    <property type="entry name" value="PX domain"/>
    <property type="match status" value="1"/>
</dbReference>
<protein>
    <submittedName>
        <fullName evidence="1">Phosphatidylinositol 4-phosphate 3-kinase C2 domain-containing subunit beta isoform X1</fullName>
    </submittedName>
</protein>
<evidence type="ECO:0000313" key="1">
    <source>
        <dbReference type="EMBL" id="KAL2736915.1"/>
    </source>
</evidence>
<dbReference type="AlphaFoldDB" id="A0ABD2BWE2"/>
<dbReference type="Gene3D" id="3.30.1520.10">
    <property type="entry name" value="Phox-like domain"/>
    <property type="match status" value="1"/>
</dbReference>
<dbReference type="Proteomes" id="UP001607302">
    <property type="component" value="Unassembled WGS sequence"/>
</dbReference>
<evidence type="ECO:0000313" key="2">
    <source>
        <dbReference type="Proteomes" id="UP001607302"/>
    </source>
</evidence>
<gene>
    <name evidence="1" type="ORF">V1478_002294</name>
</gene>
<dbReference type="InterPro" id="IPR036871">
    <property type="entry name" value="PX_dom_sf"/>
</dbReference>
<dbReference type="Gene3D" id="1.10.1070.11">
    <property type="entry name" value="Phosphatidylinositol 3-/4-kinase, catalytic domain"/>
    <property type="match status" value="1"/>
</dbReference>
<keyword evidence="2" id="KW-1185">Reference proteome</keyword>
<comment type="caution">
    <text evidence="1">The sequence shown here is derived from an EMBL/GenBank/DDBJ whole genome shotgun (WGS) entry which is preliminary data.</text>
</comment>
<proteinExistence type="predicted"/>